<evidence type="ECO:0000256" key="7">
    <source>
        <dbReference type="ARBA" id="ARBA00029447"/>
    </source>
</evidence>
<dbReference type="InterPro" id="IPR004089">
    <property type="entry name" value="MCPsignal_dom"/>
</dbReference>
<dbReference type="Gene3D" id="3.30.450.20">
    <property type="entry name" value="PAS domain"/>
    <property type="match status" value="1"/>
</dbReference>
<gene>
    <name evidence="11" type="ORF">ENW96_01435</name>
</gene>
<evidence type="ECO:0000313" key="11">
    <source>
        <dbReference type="EMBL" id="HGF33037.1"/>
    </source>
</evidence>
<dbReference type="Pfam" id="PF17200">
    <property type="entry name" value="sCache_2"/>
    <property type="match status" value="1"/>
</dbReference>
<dbReference type="InterPro" id="IPR051310">
    <property type="entry name" value="MCP_chemotaxis"/>
</dbReference>
<keyword evidence="8" id="KW-0807">Transducer</keyword>
<evidence type="ECO:0000256" key="4">
    <source>
        <dbReference type="ARBA" id="ARBA00022692"/>
    </source>
</evidence>
<evidence type="ECO:0000256" key="6">
    <source>
        <dbReference type="ARBA" id="ARBA00023136"/>
    </source>
</evidence>
<keyword evidence="2" id="KW-1003">Cell membrane</keyword>
<dbReference type="Gene3D" id="1.10.287.950">
    <property type="entry name" value="Methyl-accepting chemotaxis protein"/>
    <property type="match status" value="1"/>
</dbReference>
<dbReference type="Pfam" id="PF00015">
    <property type="entry name" value="MCPsignal"/>
    <property type="match status" value="1"/>
</dbReference>
<keyword evidence="5 9" id="KW-1133">Transmembrane helix</keyword>
<dbReference type="PANTHER" id="PTHR43531:SF14">
    <property type="entry name" value="METHYL-ACCEPTING CHEMOTAXIS PROTEIN I-RELATED"/>
    <property type="match status" value="1"/>
</dbReference>
<keyword evidence="4 9" id="KW-0812">Transmembrane</keyword>
<sequence length="535" mass="57906">MKLLSFDIRTKIVGLFVIFVLLFMGFVFLWVLPRTKQVVMTQKQDQLKSLVQGMVSLLNEYHKEEQEGKLSRAEAQQRSLKRIKEMRYGPEGKDYFWINDFGPRMVMHPFRPDLDGKDLSDYKDPHGKALFVEFVQTCRGSGSGFVEYMWQWKDDKTRIVPKLSYVQAFSPWGWIIGTGLYINDVMEEMASLRNSFLLAIIPIVLIILGLLAIPMRHLGRLNSVAAGLFAASEEVNSAAGRISGVSQTLSEGASEQAASLEETSASLEELASMTRTNADNARQADALMGETAKVVDHANQSMGSLTQSMREVSVASEETAKIIKTIDEIAFQTNLLALNAAVEAARAGEAGAGFAVVADEVRNLAMRAAEAARNTAELIETTVAKVKHGSDLVTRTAAAFSQVAGSANKVKELVAEIAAASGEQAQGVEQVNKAVAEMNQVTQQTAASAEESAGAAEQLSAQSEQMKAVVRELVALVGGGTAKINGHHPAPEGKSGVLKAQLAARRPALVRPGSPAKTLAPEQVIPLEEDNFKDF</sequence>
<evidence type="ECO:0000256" key="1">
    <source>
        <dbReference type="ARBA" id="ARBA00004651"/>
    </source>
</evidence>
<accession>A0A7C3UWC2</accession>
<dbReference type="GO" id="GO:0006935">
    <property type="term" value="P:chemotaxis"/>
    <property type="evidence" value="ECO:0007669"/>
    <property type="project" value="TreeGrafter"/>
</dbReference>
<organism evidence="11">
    <name type="scientific">Desulfobacca acetoxidans</name>
    <dbReference type="NCBI Taxonomy" id="60893"/>
    <lineage>
        <taxon>Bacteria</taxon>
        <taxon>Pseudomonadati</taxon>
        <taxon>Thermodesulfobacteriota</taxon>
        <taxon>Desulfobaccia</taxon>
        <taxon>Desulfobaccales</taxon>
        <taxon>Desulfobaccaceae</taxon>
        <taxon>Desulfobacca</taxon>
    </lineage>
</organism>
<comment type="similarity">
    <text evidence="7">Belongs to the methyl-accepting chemotaxis (MCP) protein family.</text>
</comment>
<proteinExistence type="inferred from homology"/>
<comment type="subcellular location">
    <subcellularLocation>
        <location evidence="1">Cell membrane</location>
        <topology evidence="1">Multi-pass membrane protein</topology>
    </subcellularLocation>
</comment>
<dbReference type="GO" id="GO:0005886">
    <property type="term" value="C:plasma membrane"/>
    <property type="evidence" value="ECO:0007669"/>
    <property type="project" value="UniProtKB-SubCell"/>
</dbReference>
<dbReference type="GO" id="GO:0004888">
    <property type="term" value="F:transmembrane signaling receptor activity"/>
    <property type="evidence" value="ECO:0007669"/>
    <property type="project" value="TreeGrafter"/>
</dbReference>
<dbReference type="SMART" id="SM01049">
    <property type="entry name" value="Cache_2"/>
    <property type="match status" value="1"/>
</dbReference>
<protein>
    <submittedName>
        <fullName evidence="11">Chemotaxis protein</fullName>
    </submittedName>
</protein>
<dbReference type="InterPro" id="IPR033480">
    <property type="entry name" value="sCache_2"/>
</dbReference>
<dbReference type="SMART" id="SM00283">
    <property type="entry name" value="MA"/>
    <property type="match status" value="1"/>
</dbReference>
<feature type="transmembrane region" description="Helical" evidence="9">
    <location>
        <begin position="194"/>
        <end position="213"/>
    </location>
</feature>
<dbReference type="PROSITE" id="PS50111">
    <property type="entry name" value="CHEMOTAXIS_TRANSDUC_2"/>
    <property type="match status" value="1"/>
</dbReference>
<name>A0A7C3UWC2_9BACT</name>
<evidence type="ECO:0000256" key="2">
    <source>
        <dbReference type="ARBA" id="ARBA00022475"/>
    </source>
</evidence>
<evidence type="ECO:0000256" key="5">
    <source>
        <dbReference type="ARBA" id="ARBA00022989"/>
    </source>
</evidence>
<comment type="caution">
    <text evidence="11">The sequence shown here is derived from an EMBL/GenBank/DDBJ whole genome shotgun (WGS) entry which is preliminary data.</text>
</comment>
<dbReference type="PANTHER" id="PTHR43531">
    <property type="entry name" value="PROTEIN ICFG"/>
    <property type="match status" value="1"/>
</dbReference>
<dbReference type="SUPFAM" id="SSF58104">
    <property type="entry name" value="Methyl-accepting chemotaxis protein (MCP) signaling domain"/>
    <property type="match status" value="1"/>
</dbReference>
<keyword evidence="3" id="KW-0488">Methylation</keyword>
<feature type="transmembrane region" description="Helical" evidence="9">
    <location>
        <begin position="12"/>
        <end position="32"/>
    </location>
</feature>
<reference evidence="11" key="1">
    <citation type="journal article" date="2020" name="mSystems">
        <title>Genome- and Community-Level Interaction Insights into Carbon Utilization and Element Cycling Functions of Hydrothermarchaeota in Hydrothermal Sediment.</title>
        <authorList>
            <person name="Zhou Z."/>
            <person name="Liu Y."/>
            <person name="Xu W."/>
            <person name="Pan J."/>
            <person name="Luo Z.H."/>
            <person name="Li M."/>
        </authorList>
    </citation>
    <scope>NUCLEOTIDE SEQUENCE [LARGE SCALE GENOMIC DNA]</scope>
    <source>
        <strain evidence="11">SpSt-897</strain>
    </source>
</reference>
<evidence type="ECO:0000256" key="9">
    <source>
        <dbReference type="SAM" id="Phobius"/>
    </source>
</evidence>
<dbReference type="AlphaFoldDB" id="A0A7C3UWC2"/>
<dbReference type="GO" id="GO:0007165">
    <property type="term" value="P:signal transduction"/>
    <property type="evidence" value="ECO:0007669"/>
    <property type="project" value="UniProtKB-KW"/>
</dbReference>
<feature type="domain" description="Methyl-accepting transducer" evidence="10">
    <location>
        <begin position="231"/>
        <end position="460"/>
    </location>
</feature>
<evidence type="ECO:0000259" key="10">
    <source>
        <dbReference type="PROSITE" id="PS50111"/>
    </source>
</evidence>
<keyword evidence="6 9" id="KW-0472">Membrane</keyword>
<evidence type="ECO:0000256" key="8">
    <source>
        <dbReference type="PROSITE-ProRule" id="PRU00284"/>
    </source>
</evidence>
<evidence type="ECO:0000256" key="3">
    <source>
        <dbReference type="ARBA" id="ARBA00022481"/>
    </source>
</evidence>
<dbReference type="EMBL" id="DTMF01000039">
    <property type="protein sequence ID" value="HGF33037.1"/>
    <property type="molecule type" value="Genomic_DNA"/>
</dbReference>